<proteinExistence type="predicted"/>
<evidence type="ECO:0000256" key="1">
    <source>
        <dbReference type="ARBA" id="ARBA00022723"/>
    </source>
</evidence>
<keyword evidence="2 4" id="KW-0863">Zinc-finger</keyword>
<feature type="non-terminal residue" evidence="6">
    <location>
        <position position="1"/>
    </location>
</feature>
<feature type="domain" description="B box-type" evidence="5">
    <location>
        <begin position="37"/>
        <end position="77"/>
    </location>
</feature>
<comment type="caution">
    <text evidence="6">The sequence shown here is derived from an EMBL/GenBank/DDBJ whole genome shotgun (WGS) entry which is preliminary data.</text>
</comment>
<dbReference type="Gene3D" id="4.10.830.40">
    <property type="match status" value="1"/>
</dbReference>
<dbReference type="EMBL" id="JAATIS010009433">
    <property type="protein sequence ID" value="KAG2455204.1"/>
    <property type="molecule type" value="Genomic_DNA"/>
</dbReference>
<dbReference type="Proteomes" id="UP000886611">
    <property type="component" value="Unassembled WGS sequence"/>
</dbReference>
<feature type="non-terminal residue" evidence="6">
    <location>
        <position position="96"/>
    </location>
</feature>
<dbReference type="InterPro" id="IPR000315">
    <property type="entry name" value="Znf_B-box"/>
</dbReference>
<dbReference type="PROSITE" id="PS50119">
    <property type="entry name" value="ZF_BBOX"/>
    <property type="match status" value="1"/>
</dbReference>
<reference evidence="6 7" key="1">
    <citation type="journal article" date="2021" name="Cell">
        <title>Tracing the genetic footprints of vertebrate landing in non-teleost ray-finned fishes.</title>
        <authorList>
            <person name="Bi X."/>
            <person name="Wang K."/>
            <person name="Yang L."/>
            <person name="Pan H."/>
            <person name="Jiang H."/>
            <person name="Wei Q."/>
            <person name="Fang M."/>
            <person name="Yu H."/>
            <person name="Zhu C."/>
            <person name="Cai Y."/>
            <person name="He Y."/>
            <person name="Gan X."/>
            <person name="Zeng H."/>
            <person name="Yu D."/>
            <person name="Zhu Y."/>
            <person name="Jiang H."/>
            <person name="Qiu Q."/>
            <person name="Yang H."/>
            <person name="Zhang Y.E."/>
            <person name="Wang W."/>
            <person name="Zhu M."/>
            <person name="He S."/>
            <person name="Zhang G."/>
        </authorList>
    </citation>
    <scope>NUCLEOTIDE SEQUENCE [LARGE SCALE GENOMIC DNA]</scope>
    <source>
        <strain evidence="6">Bchr_013</strain>
    </source>
</reference>
<protein>
    <submittedName>
        <fullName evidence="6">TRI29 protein</fullName>
    </submittedName>
</protein>
<dbReference type="GO" id="GO:0008270">
    <property type="term" value="F:zinc ion binding"/>
    <property type="evidence" value="ECO:0007669"/>
    <property type="project" value="UniProtKB-KW"/>
</dbReference>
<evidence type="ECO:0000259" key="5">
    <source>
        <dbReference type="PROSITE" id="PS50119"/>
    </source>
</evidence>
<dbReference type="SUPFAM" id="SSF57845">
    <property type="entry name" value="B-box zinc-binding domain"/>
    <property type="match status" value="1"/>
</dbReference>
<dbReference type="CDD" id="cd19769">
    <property type="entry name" value="Bbox2_TRIM16-like"/>
    <property type="match status" value="1"/>
</dbReference>
<evidence type="ECO:0000256" key="3">
    <source>
        <dbReference type="ARBA" id="ARBA00022833"/>
    </source>
</evidence>
<dbReference type="InterPro" id="IPR051051">
    <property type="entry name" value="E3_ubiq-ligase_TRIM/RNF"/>
</dbReference>
<keyword evidence="3" id="KW-0862">Zinc</keyword>
<organism evidence="6 7">
    <name type="scientific">Polypterus senegalus</name>
    <name type="common">Senegal bichir</name>
    <dbReference type="NCBI Taxonomy" id="55291"/>
    <lineage>
        <taxon>Eukaryota</taxon>
        <taxon>Metazoa</taxon>
        <taxon>Chordata</taxon>
        <taxon>Craniata</taxon>
        <taxon>Vertebrata</taxon>
        <taxon>Euteleostomi</taxon>
        <taxon>Actinopterygii</taxon>
        <taxon>Polypteriformes</taxon>
        <taxon>Polypteridae</taxon>
        <taxon>Polypterus</taxon>
    </lineage>
</organism>
<sequence length="96" mass="11176">MKSCLTCMASFCQRHLQPHYEIAAWKGHKLTDPDGNLKEKLCVKHQKSLEMFCKTDETCICMMCGLTEHDVHEKVELETERQEQQVSGVWCLMETK</sequence>
<name>A0A8X8BHE4_POLSE</name>
<evidence type="ECO:0000256" key="2">
    <source>
        <dbReference type="ARBA" id="ARBA00022771"/>
    </source>
</evidence>
<evidence type="ECO:0000313" key="6">
    <source>
        <dbReference type="EMBL" id="KAG2455204.1"/>
    </source>
</evidence>
<accession>A0A8X8BHE4</accession>
<evidence type="ECO:0000256" key="4">
    <source>
        <dbReference type="PROSITE-ProRule" id="PRU00024"/>
    </source>
</evidence>
<gene>
    <name evidence="6" type="primary">Trim29_6</name>
    <name evidence="6" type="ORF">GTO96_0021115</name>
</gene>
<dbReference type="PANTHER" id="PTHR25465:SF5">
    <property type="entry name" value="E3 UBIQUITIN_ISG15 LIGASE TRIM25-RELATED"/>
    <property type="match status" value="1"/>
</dbReference>
<dbReference type="AlphaFoldDB" id="A0A8X8BHE4"/>
<dbReference type="PANTHER" id="PTHR25465">
    <property type="entry name" value="B-BOX DOMAIN CONTAINING"/>
    <property type="match status" value="1"/>
</dbReference>
<keyword evidence="7" id="KW-1185">Reference proteome</keyword>
<dbReference type="Pfam" id="PF00643">
    <property type="entry name" value="zf-B_box"/>
    <property type="match status" value="1"/>
</dbReference>
<dbReference type="Gene3D" id="3.30.160.60">
    <property type="entry name" value="Classic Zinc Finger"/>
    <property type="match status" value="1"/>
</dbReference>
<keyword evidence="1" id="KW-0479">Metal-binding</keyword>
<evidence type="ECO:0000313" key="7">
    <source>
        <dbReference type="Proteomes" id="UP000886611"/>
    </source>
</evidence>